<dbReference type="KEGG" id="lgi:LOTGIDRAFT_165035"/>
<evidence type="ECO:0000313" key="3">
    <source>
        <dbReference type="Proteomes" id="UP000030746"/>
    </source>
</evidence>
<reference evidence="2 3" key="1">
    <citation type="journal article" date="2013" name="Nature">
        <title>Insights into bilaterian evolution from three spiralian genomes.</title>
        <authorList>
            <person name="Simakov O."/>
            <person name="Marletaz F."/>
            <person name="Cho S.J."/>
            <person name="Edsinger-Gonzales E."/>
            <person name="Havlak P."/>
            <person name="Hellsten U."/>
            <person name="Kuo D.H."/>
            <person name="Larsson T."/>
            <person name="Lv J."/>
            <person name="Arendt D."/>
            <person name="Savage R."/>
            <person name="Osoegawa K."/>
            <person name="de Jong P."/>
            <person name="Grimwood J."/>
            <person name="Chapman J.A."/>
            <person name="Shapiro H."/>
            <person name="Aerts A."/>
            <person name="Otillar R.P."/>
            <person name="Terry A.Y."/>
            <person name="Boore J.L."/>
            <person name="Grigoriev I.V."/>
            <person name="Lindberg D.R."/>
            <person name="Seaver E.C."/>
            <person name="Weisblat D.A."/>
            <person name="Putnam N.H."/>
            <person name="Rokhsar D.S."/>
        </authorList>
    </citation>
    <scope>NUCLEOTIDE SEQUENCE [LARGE SCALE GENOMIC DNA]</scope>
</reference>
<dbReference type="HOGENOM" id="CLU_030380_0_0_1"/>
<dbReference type="OrthoDB" id="409543at2759"/>
<dbReference type="CTD" id="20239896"/>
<gene>
    <name evidence="2" type="ORF">LOTGIDRAFT_165035</name>
</gene>
<accession>V3ZE87</accession>
<evidence type="ECO:0000256" key="1">
    <source>
        <dbReference type="SAM" id="Phobius"/>
    </source>
</evidence>
<dbReference type="AlphaFoldDB" id="V3ZE87"/>
<dbReference type="OMA" id="HREYPET"/>
<dbReference type="EMBL" id="KB202591">
    <property type="protein sequence ID" value="ESO89438.1"/>
    <property type="molecule type" value="Genomic_DNA"/>
</dbReference>
<keyword evidence="1" id="KW-1133">Transmembrane helix</keyword>
<keyword evidence="1" id="KW-0472">Membrane</keyword>
<dbReference type="Gene3D" id="3.90.550.20">
    <property type="match status" value="1"/>
</dbReference>
<dbReference type="RefSeq" id="XP_009059801.1">
    <property type="nucleotide sequence ID" value="XM_009061553.1"/>
</dbReference>
<protein>
    <recommendedName>
        <fullName evidence="4">Nucleotide-diphospho-sugar transferase domain-containing protein</fullName>
    </recommendedName>
</protein>
<organism evidence="2 3">
    <name type="scientific">Lottia gigantea</name>
    <name type="common">Giant owl limpet</name>
    <dbReference type="NCBI Taxonomy" id="225164"/>
    <lineage>
        <taxon>Eukaryota</taxon>
        <taxon>Metazoa</taxon>
        <taxon>Spiralia</taxon>
        <taxon>Lophotrochozoa</taxon>
        <taxon>Mollusca</taxon>
        <taxon>Gastropoda</taxon>
        <taxon>Patellogastropoda</taxon>
        <taxon>Lottioidea</taxon>
        <taxon>Lottiidae</taxon>
        <taxon>Lottia</taxon>
    </lineage>
</organism>
<name>V3ZE87_LOTGI</name>
<evidence type="ECO:0008006" key="4">
    <source>
        <dbReference type="Google" id="ProtNLM"/>
    </source>
</evidence>
<keyword evidence="1" id="KW-0812">Transmembrane</keyword>
<proteinExistence type="predicted"/>
<keyword evidence="3" id="KW-1185">Reference proteome</keyword>
<dbReference type="PANTHER" id="PTHR46830:SF1">
    <property type="entry name" value="ALPHA-1,4-N-ACETYLGLUCOSAMINYLTRANSFERASE"/>
    <property type="match status" value="1"/>
</dbReference>
<feature type="transmembrane region" description="Helical" evidence="1">
    <location>
        <begin position="25"/>
        <end position="42"/>
    </location>
</feature>
<sequence length="581" mass="67205">MEQSGNMRCFRWFNRLRTRHHRSRHAILWAIAITCLFGVYYLNQNGIQAQTEYSPDNRVLLNVAPNEGVDRAPKAINMPPNPLEEDVDDLDLRPDLAPATLHYIWCGKRAFEYKHYLAIKSANRAAKPDKIFFYYENLPEVDDEGYYLWFNQTLQEIDHLLPRQLNASCPRRGAERYLLVLEILEQHGGIYVPEDALWVDFPVHLRINPLVTGVTARNPTEFLDGIIVAKRAGFKKPTNTEELLVVLSLGKHEHGGIKPCVPIETYANDATGDFICVTVTSSLFPRDIWEDNSKFGMLARVVAYGVTNIAVKHNLRNPIPRIAHYICLETCEIKFITYLSMLSSVYVAGLHKVYLHGVREPSGKWWQNIKDDSRFMFVYREYPETFHDKSGMTKHLANGIMKLAILLKYGGVYQDPNVLWTKKIDDHYFGYDVVVSPDWHLHGSWPDSVNHGAVMSKRNSEYLMRFRSTLQKHKLSPFWYVDHFIAYRIIEKHPDLVNFDRHFQVKCLNHNCHPTWQPHYRSGLLQNKPGASFNWQNDTMSIHWTDTFPELDIDMIKYTSGTIVDVSRNILATAGIDIQGL</sequence>
<dbReference type="PANTHER" id="PTHR46830">
    <property type="entry name" value="TRANSFERASE, PUTATIVE-RELATED"/>
    <property type="match status" value="1"/>
</dbReference>
<dbReference type="Proteomes" id="UP000030746">
    <property type="component" value="Unassembled WGS sequence"/>
</dbReference>
<evidence type="ECO:0000313" key="2">
    <source>
        <dbReference type="EMBL" id="ESO89438.1"/>
    </source>
</evidence>
<dbReference type="GeneID" id="20239896"/>